<dbReference type="InterPro" id="IPR036322">
    <property type="entry name" value="WD40_repeat_dom_sf"/>
</dbReference>
<feature type="repeat" description="WD" evidence="5">
    <location>
        <begin position="346"/>
        <end position="387"/>
    </location>
</feature>
<evidence type="ECO:0000256" key="2">
    <source>
        <dbReference type="ARBA" id="ARBA00022574"/>
    </source>
</evidence>
<evidence type="ECO:0000256" key="6">
    <source>
        <dbReference type="SAM" id="MobiDB-lite"/>
    </source>
</evidence>
<dbReference type="PROSITE" id="PS50082">
    <property type="entry name" value="WD_REPEATS_2"/>
    <property type="match status" value="2"/>
</dbReference>
<dbReference type="SUPFAM" id="SSF50978">
    <property type="entry name" value="WD40 repeat-like"/>
    <property type="match status" value="1"/>
</dbReference>
<feature type="region of interest" description="Disordered" evidence="6">
    <location>
        <begin position="1"/>
        <end position="31"/>
    </location>
</feature>
<evidence type="ECO:0000313" key="7">
    <source>
        <dbReference type="EMBL" id="TIB13739.1"/>
    </source>
</evidence>
<dbReference type="Pfam" id="PF00400">
    <property type="entry name" value="WD40"/>
    <property type="match status" value="3"/>
</dbReference>
<accession>A0A4T0F6K7</accession>
<organism evidence="7 9">
    <name type="scientific">Wallemia ichthyophaga</name>
    <dbReference type="NCBI Taxonomy" id="245174"/>
    <lineage>
        <taxon>Eukaryota</taxon>
        <taxon>Fungi</taxon>
        <taxon>Dikarya</taxon>
        <taxon>Basidiomycota</taxon>
        <taxon>Wallemiomycotina</taxon>
        <taxon>Wallemiomycetes</taxon>
        <taxon>Wallemiales</taxon>
        <taxon>Wallemiaceae</taxon>
        <taxon>Wallemia</taxon>
    </lineage>
</organism>
<evidence type="ECO:0000256" key="5">
    <source>
        <dbReference type="PROSITE-ProRule" id="PRU00221"/>
    </source>
</evidence>
<dbReference type="GO" id="GO:0034511">
    <property type="term" value="F:U3 snoRNA binding"/>
    <property type="evidence" value="ECO:0007669"/>
    <property type="project" value="InterPro"/>
</dbReference>
<dbReference type="InterPro" id="IPR015943">
    <property type="entry name" value="WD40/YVTN_repeat-like_dom_sf"/>
</dbReference>
<evidence type="ECO:0000313" key="8">
    <source>
        <dbReference type="EMBL" id="TIB42851.1"/>
    </source>
</evidence>
<evidence type="ECO:0000256" key="3">
    <source>
        <dbReference type="ARBA" id="ARBA00022737"/>
    </source>
</evidence>
<dbReference type="InterPro" id="IPR039241">
    <property type="entry name" value="Rrp9-like"/>
</dbReference>
<name>A0A4T0F6K7_WALIC</name>
<sequence length="444" mass="49010">MSSVSSGSESEREREEEVYSSSSEDEGDVQNKRIKLAKEYLSGLDGEDVETTLESNLLEKSNKMNKFISANLNIKTVRSIKHKSPLTHAIISFTSTTPILVFSAKDNNLYTQPLNSKDRHRLPTRHPLCLATSPDFNWLAVGTSINTIDIYNTQTSPFSLITTIPGFKDSITSLSFRKSTPTALFAASLDRSIKIYSFPPSPPDPPSYVETLFGHQDSIYSVDVLRSDLALSVGCRDKSARYWKVVDESQLVFRGGGRSKIRDMIDGALDFDAQGMDVDGEPIRRGKQAGFVEGSLDVCAMIDEQHFLTGGDSGFISLWNIGKKKAIYTSYLAHGVHHHHSETEGVIKQPRGITALAAFPYSDLFASGSSDGYIRLWRIDANLKAFSKLAEIDAKGFVNSIQLVQEEQEKDQLVLVAATAQEPRMGRWEKLPSSAAKNAIVSSL</sequence>
<reference evidence="9 10" key="1">
    <citation type="submission" date="2019-03" db="EMBL/GenBank/DDBJ databases">
        <title>Sequencing 23 genomes of Wallemia ichthyophaga.</title>
        <authorList>
            <person name="Gostincar C."/>
        </authorList>
    </citation>
    <scope>NUCLEOTIDE SEQUENCE [LARGE SCALE GENOMIC DNA]</scope>
    <source>
        <strain evidence="8 10">EXF-6200</strain>
        <strain evidence="7 9">EXF-8621</strain>
    </source>
</reference>
<dbReference type="Proteomes" id="UP000310689">
    <property type="component" value="Unassembled WGS sequence"/>
</dbReference>
<dbReference type="EMBL" id="SPOI01000004">
    <property type="protein sequence ID" value="TIB42851.1"/>
    <property type="molecule type" value="Genomic_DNA"/>
</dbReference>
<dbReference type="Proteomes" id="UP000306954">
    <property type="component" value="Unassembled WGS sequence"/>
</dbReference>
<keyword evidence="3" id="KW-0677">Repeat</keyword>
<dbReference type="SMART" id="SM00320">
    <property type="entry name" value="WD40"/>
    <property type="match status" value="5"/>
</dbReference>
<dbReference type="AlphaFoldDB" id="A0A4T0F6K7"/>
<comment type="caution">
    <text evidence="7">The sequence shown here is derived from an EMBL/GenBank/DDBJ whole genome shotgun (WGS) entry which is preliminary data.</text>
</comment>
<dbReference type="PANTHER" id="PTHR19865">
    <property type="entry name" value="U3 SMALL NUCLEOLAR RNA INTERACTING PROTEIN 2"/>
    <property type="match status" value="1"/>
</dbReference>
<evidence type="ECO:0000256" key="1">
    <source>
        <dbReference type="ARBA" id="ARBA00004123"/>
    </source>
</evidence>
<comment type="subcellular location">
    <subcellularLocation>
        <location evidence="1">Nucleus</location>
    </subcellularLocation>
</comment>
<evidence type="ECO:0000313" key="10">
    <source>
        <dbReference type="Proteomes" id="UP000310689"/>
    </source>
</evidence>
<evidence type="ECO:0008006" key="11">
    <source>
        <dbReference type="Google" id="ProtNLM"/>
    </source>
</evidence>
<feature type="compositionally biased region" description="Acidic residues" evidence="6">
    <location>
        <begin position="18"/>
        <end position="28"/>
    </location>
</feature>
<gene>
    <name evidence="8" type="ORF">E3P86_00230</name>
    <name evidence="7" type="ORF">E3P90_01532</name>
</gene>
<dbReference type="EMBL" id="SPOF01000013">
    <property type="protein sequence ID" value="TIB13739.1"/>
    <property type="molecule type" value="Genomic_DNA"/>
</dbReference>
<protein>
    <recommendedName>
        <fullName evidence="11">WD40 repeat-like protein</fullName>
    </recommendedName>
</protein>
<dbReference type="InterPro" id="IPR001680">
    <property type="entry name" value="WD40_rpt"/>
</dbReference>
<dbReference type="PANTHER" id="PTHR19865:SF0">
    <property type="entry name" value="U3 SMALL NUCLEOLAR RNA-INTERACTING PROTEIN 2"/>
    <property type="match status" value="1"/>
</dbReference>
<evidence type="ECO:0000313" key="9">
    <source>
        <dbReference type="Proteomes" id="UP000306954"/>
    </source>
</evidence>
<keyword evidence="4" id="KW-0539">Nucleus</keyword>
<dbReference type="Gene3D" id="2.130.10.10">
    <property type="entry name" value="YVTN repeat-like/Quinoprotein amine dehydrogenase"/>
    <property type="match status" value="1"/>
</dbReference>
<feature type="repeat" description="WD" evidence="5">
    <location>
        <begin position="212"/>
        <end position="253"/>
    </location>
</feature>
<evidence type="ECO:0000256" key="4">
    <source>
        <dbReference type="ARBA" id="ARBA00023242"/>
    </source>
</evidence>
<proteinExistence type="predicted"/>
<keyword evidence="2 5" id="KW-0853">WD repeat</keyword>
<dbReference type="GO" id="GO:0032040">
    <property type="term" value="C:small-subunit processome"/>
    <property type="evidence" value="ECO:0007669"/>
    <property type="project" value="TreeGrafter"/>
</dbReference>